<reference evidence="1" key="1">
    <citation type="journal article" date="2014" name="Int. J. Syst. Evol. Microbiol.">
        <title>Complete genome sequence of Corynebacterium casei LMG S-19264T (=DSM 44701T), isolated from a smear-ripened cheese.</title>
        <authorList>
            <consortium name="US DOE Joint Genome Institute (JGI-PGF)"/>
            <person name="Walter F."/>
            <person name="Albersmeier A."/>
            <person name="Kalinowski J."/>
            <person name="Ruckert C."/>
        </authorList>
    </citation>
    <scope>NUCLEOTIDE SEQUENCE</scope>
    <source>
        <strain evidence="1">JCM 4403</strain>
    </source>
</reference>
<evidence type="ECO:0000313" key="1">
    <source>
        <dbReference type="EMBL" id="GGR06717.1"/>
    </source>
</evidence>
<comment type="caution">
    <text evidence="1">The sequence shown here is derived from an EMBL/GenBank/DDBJ whole genome shotgun (WGS) entry which is preliminary data.</text>
</comment>
<accession>A0A918C5G2</accession>
<proteinExistence type="predicted"/>
<organism evidence="1 2">
    <name type="scientific">Streptomyces pilosus</name>
    <dbReference type="NCBI Taxonomy" id="28893"/>
    <lineage>
        <taxon>Bacteria</taxon>
        <taxon>Bacillati</taxon>
        <taxon>Actinomycetota</taxon>
        <taxon>Actinomycetes</taxon>
        <taxon>Kitasatosporales</taxon>
        <taxon>Streptomycetaceae</taxon>
        <taxon>Streptomyces</taxon>
    </lineage>
</organism>
<gene>
    <name evidence="1" type="ORF">GCM10010280_63120</name>
</gene>
<sequence length="72" mass="7729">MESLRLEDVAFAWHEWHVCGTAPDTTKGQPGRNTLLSWPFSLCPRQEFPLGGAVVCGKVGEGVLNGFPSSVG</sequence>
<dbReference type="Proteomes" id="UP000656732">
    <property type="component" value="Unassembled WGS sequence"/>
</dbReference>
<protein>
    <submittedName>
        <fullName evidence="1">Uncharacterized protein</fullName>
    </submittedName>
</protein>
<evidence type="ECO:0000313" key="2">
    <source>
        <dbReference type="Proteomes" id="UP000656732"/>
    </source>
</evidence>
<dbReference type="AlphaFoldDB" id="A0A918C5G2"/>
<keyword evidence="2" id="KW-1185">Reference proteome</keyword>
<dbReference type="EMBL" id="BMTU01000019">
    <property type="protein sequence ID" value="GGR06717.1"/>
    <property type="molecule type" value="Genomic_DNA"/>
</dbReference>
<name>A0A918C5G2_9ACTN</name>
<reference evidence="1" key="2">
    <citation type="submission" date="2020-09" db="EMBL/GenBank/DDBJ databases">
        <authorList>
            <person name="Sun Q."/>
            <person name="Ohkuma M."/>
        </authorList>
    </citation>
    <scope>NUCLEOTIDE SEQUENCE</scope>
    <source>
        <strain evidence="1">JCM 4403</strain>
    </source>
</reference>